<evidence type="ECO:0000256" key="1">
    <source>
        <dbReference type="SAM" id="MobiDB-lite"/>
    </source>
</evidence>
<dbReference type="WBParaSite" id="nRc.2.0.1.t14011-RA">
    <property type="protein sequence ID" value="nRc.2.0.1.t14011-RA"/>
    <property type="gene ID" value="nRc.2.0.1.g14011"/>
</dbReference>
<dbReference type="AlphaFoldDB" id="A0A915IIX6"/>
<sequence>MDQNIQIDSRRKIRTEQYKLRKISDGSGRRLEKRPTCGAVEKIRRRRHGRRAVGRRLVHGTGHAASRRWILAPAPNREKDRAPSGKGCLGRLTAAGAPRGKVDGATTGRHRLCTNFPSIRRLVSKWTRGFGVRGRPGNGSTFAAVGTIGPKMGR</sequence>
<keyword evidence="2" id="KW-1185">Reference proteome</keyword>
<evidence type="ECO:0000313" key="2">
    <source>
        <dbReference type="Proteomes" id="UP000887565"/>
    </source>
</evidence>
<accession>A0A915IIX6</accession>
<dbReference type="Proteomes" id="UP000887565">
    <property type="component" value="Unplaced"/>
</dbReference>
<proteinExistence type="predicted"/>
<protein>
    <submittedName>
        <fullName evidence="3">Uncharacterized protein</fullName>
    </submittedName>
</protein>
<organism evidence="2 3">
    <name type="scientific">Romanomermis culicivorax</name>
    <name type="common">Nematode worm</name>
    <dbReference type="NCBI Taxonomy" id="13658"/>
    <lineage>
        <taxon>Eukaryota</taxon>
        <taxon>Metazoa</taxon>
        <taxon>Ecdysozoa</taxon>
        <taxon>Nematoda</taxon>
        <taxon>Enoplea</taxon>
        <taxon>Dorylaimia</taxon>
        <taxon>Mermithida</taxon>
        <taxon>Mermithoidea</taxon>
        <taxon>Mermithidae</taxon>
        <taxon>Romanomermis</taxon>
    </lineage>
</organism>
<feature type="region of interest" description="Disordered" evidence="1">
    <location>
        <begin position="74"/>
        <end position="106"/>
    </location>
</feature>
<reference evidence="3" key="1">
    <citation type="submission" date="2022-11" db="UniProtKB">
        <authorList>
            <consortium name="WormBaseParasite"/>
        </authorList>
    </citation>
    <scope>IDENTIFICATION</scope>
</reference>
<name>A0A915IIX6_ROMCU</name>
<evidence type="ECO:0000313" key="3">
    <source>
        <dbReference type="WBParaSite" id="nRc.2.0.1.t14011-RA"/>
    </source>
</evidence>